<dbReference type="GO" id="GO:0019350">
    <property type="term" value="P:teichoic acid biosynthetic process"/>
    <property type="evidence" value="ECO:0007669"/>
    <property type="project" value="UniProtKB-KW"/>
</dbReference>
<evidence type="ECO:0000256" key="5">
    <source>
        <dbReference type="ARBA" id="ARBA00022944"/>
    </source>
</evidence>
<dbReference type="InterPro" id="IPR051612">
    <property type="entry name" value="Teichoic_Acid_Biosynth"/>
</dbReference>
<dbReference type="GO" id="GO:0047355">
    <property type="term" value="F:CDP-glycerol glycerophosphotransferase activity"/>
    <property type="evidence" value="ECO:0007669"/>
    <property type="project" value="InterPro"/>
</dbReference>
<reference evidence="7 8" key="1">
    <citation type="submission" date="2018-01" db="EMBL/GenBank/DDBJ databases">
        <authorList>
            <person name="Fu G.-Y."/>
        </authorList>
    </citation>
    <scope>NUCLEOTIDE SEQUENCE [LARGE SCALE GENOMIC DNA]</scope>
    <source>
        <strain evidence="7 8">SY39</strain>
    </source>
</reference>
<keyword evidence="4" id="KW-0808">Transferase</keyword>
<dbReference type="AlphaFoldDB" id="A0A2I6S8C4"/>
<dbReference type="InterPro" id="IPR043149">
    <property type="entry name" value="TagF_N"/>
</dbReference>
<dbReference type="InterPro" id="IPR007554">
    <property type="entry name" value="Glycerophosphate_synth"/>
</dbReference>
<dbReference type="Proteomes" id="UP000242205">
    <property type="component" value="Chromosome"/>
</dbReference>
<keyword evidence="5" id="KW-0777">Teichoic acid biosynthesis</keyword>
<dbReference type="Pfam" id="PF04464">
    <property type="entry name" value="Glyphos_transf"/>
    <property type="match status" value="1"/>
</dbReference>
<evidence type="ECO:0000256" key="1">
    <source>
        <dbReference type="ARBA" id="ARBA00004202"/>
    </source>
</evidence>
<evidence type="ECO:0000313" key="7">
    <source>
        <dbReference type="EMBL" id="AUN95519.1"/>
    </source>
</evidence>
<sequence length="421" mass="49128">MTRRLLFLLLHPLWRLFDRLMPKRPDFWAFATHHLHSERFIENQRALFEHIKGDDSVRKLVFHRGRETDFEVEGAVNYDVVRHGSLRGLLLLARCKVVFLTHSISMDFSLRWPDGSFDILALSARGRVIVNLWHGIPLKRLLYAANEAAFRHTDRIAYRTRERRGYAGLIASSDIDSYAMAAMFYPLNYRQVWVTGLPRNDFLTLDEDCLPRYVRDSLHVVRTLRGDRRLIVYAPTYRQTAISPGARYYQFSDAEITQLRAFLRENRAVLGYRPHYFRNSSEYFNLGQHVDGEWIIDVSQERVPEFSALARECDVLVTDYSSVYIEALYLGKPVVCFGYDIEHYMAHEDGLLYDLRLAFPGPVVERFDALLPAIATRLGMGVDEIEREQETARKLFFKHHDTDNSSRVAQRVRSCLAESRK</sequence>
<keyword evidence="3" id="KW-1003">Cell membrane</keyword>
<dbReference type="SUPFAM" id="SSF53756">
    <property type="entry name" value="UDP-Glycosyltransferase/glycogen phosphorylase"/>
    <property type="match status" value="1"/>
</dbReference>
<evidence type="ECO:0000256" key="2">
    <source>
        <dbReference type="ARBA" id="ARBA00010488"/>
    </source>
</evidence>
<dbReference type="OrthoDB" id="8887110at2"/>
<accession>A0A2I6S8C4</accession>
<dbReference type="Gene3D" id="3.40.50.12580">
    <property type="match status" value="1"/>
</dbReference>
<dbReference type="InterPro" id="IPR043148">
    <property type="entry name" value="TagF_C"/>
</dbReference>
<comment type="similarity">
    <text evidence="2">Belongs to the CDP-glycerol glycerophosphotransferase family.</text>
</comment>
<proteinExistence type="inferred from homology"/>
<name>A0A2I6S8C4_9RHOO</name>
<dbReference type="RefSeq" id="WP_102247567.1">
    <property type="nucleotide sequence ID" value="NZ_CP025682.1"/>
</dbReference>
<evidence type="ECO:0000256" key="3">
    <source>
        <dbReference type="ARBA" id="ARBA00022475"/>
    </source>
</evidence>
<keyword evidence="8" id="KW-1185">Reference proteome</keyword>
<evidence type="ECO:0000313" key="8">
    <source>
        <dbReference type="Proteomes" id="UP000242205"/>
    </source>
</evidence>
<evidence type="ECO:0000256" key="4">
    <source>
        <dbReference type="ARBA" id="ARBA00022679"/>
    </source>
</evidence>
<evidence type="ECO:0000256" key="6">
    <source>
        <dbReference type="ARBA" id="ARBA00023136"/>
    </source>
</evidence>
<keyword evidence="6" id="KW-0472">Membrane</keyword>
<gene>
    <name evidence="7" type="ORF">C0099_11620</name>
</gene>
<organism evidence="7 8">
    <name type="scientific">Pseudazoarcus pumilus</name>
    <dbReference type="NCBI Taxonomy" id="2067960"/>
    <lineage>
        <taxon>Bacteria</taxon>
        <taxon>Pseudomonadati</taxon>
        <taxon>Pseudomonadota</taxon>
        <taxon>Betaproteobacteria</taxon>
        <taxon>Rhodocyclales</taxon>
        <taxon>Zoogloeaceae</taxon>
        <taxon>Pseudazoarcus</taxon>
    </lineage>
</organism>
<comment type="subcellular location">
    <subcellularLocation>
        <location evidence="1">Cell membrane</location>
        <topology evidence="1">Peripheral membrane protein</topology>
    </subcellularLocation>
</comment>
<dbReference type="PANTHER" id="PTHR37316">
    <property type="entry name" value="TEICHOIC ACID GLYCEROL-PHOSPHATE PRIMASE"/>
    <property type="match status" value="1"/>
</dbReference>
<dbReference type="PANTHER" id="PTHR37316:SF3">
    <property type="entry name" value="TEICHOIC ACID GLYCEROL-PHOSPHATE TRANSFERASE"/>
    <property type="match status" value="1"/>
</dbReference>
<dbReference type="GO" id="GO:0005886">
    <property type="term" value="C:plasma membrane"/>
    <property type="evidence" value="ECO:0007669"/>
    <property type="project" value="UniProtKB-SubCell"/>
</dbReference>
<protein>
    <submittedName>
        <fullName evidence="7">Teichoic acid biosynthesis protein B</fullName>
    </submittedName>
</protein>
<dbReference type="Gene3D" id="3.40.50.11820">
    <property type="match status" value="1"/>
</dbReference>
<dbReference type="EMBL" id="CP025682">
    <property type="protein sequence ID" value="AUN95519.1"/>
    <property type="molecule type" value="Genomic_DNA"/>
</dbReference>
<dbReference type="KEGG" id="atw:C0099_11620"/>